<dbReference type="AlphaFoldDB" id="A0A922KU40"/>
<accession>A0A922KU40</accession>
<gene>
    <name evidence="2" type="ORF">DERF_014958</name>
</gene>
<comment type="caution">
    <text evidence="2">The sequence shown here is derived from an EMBL/GenBank/DDBJ whole genome shotgun (WGS) entry which is preliminary data.</text>
</comment>
<dbReference type="Proteomes" id="UP000790347">
    <property type="component" value="Unassembled WGS sequence"/>
</dbReference>
<evidence type="ECO:0000313" key="3">
    <source>
        <dbReference type="Proteomes" id="UP000790347"/>
    </source>
</evidence>
<dbReference type="EMBL" id="ASGP02000008">
    <property type="protein sequence ID" value="KAH9494263.1"/>
    <property type="molecule type" value="Genomic_DNA"/>
</dbReference>
<sequence>MVSSSLFFQQEKKQQDLWSICGDVLQSVMMNCFLFMYRLRLLCFISNSLNGSLLWPMLIYQWHKKKILNK</sequence>
<name>A0A922KU40_DERFA</name>
<keyword evidence="1" id="KW-0472">Membrane</keyword>
<keyword evidence="3" id="KW-1185">Reference proteome</keyword>
<protein>
    <submittedName>
        <fullName evidence="2">Uncharacterized protein</fullName>
    </submittedName>
</protein>
<evidence type="ECO:0000313" key="2">
    <source>
        <dbReference type="EMBL" id="KAH9494263.1"/>
    </source>
</evidence>
<keyword evidence="1" id="KW-1133">Transmembrane helix</keyword>
<proteinExistence type="predicted"/>
<organism evidence="2 3">
    <name type="scientific">Dermatophagoides farinae</name>
    <name type="common">American house dust mite</name>
    <dbReference type="NCBI Taxonomy" id="6954"/>
    <lineage>
        <taxon>Eukaryota</taxon>
        <taxon>Metazoa</taxon>
        <taxon>Ecdysozoa</taxon>
        <taxon>Arthropoda</taxon>
        <taxon>Chelicerata</taxon>
        <taxon>Arachnida</taxon>
        <taxon>Acari</taxon>
        <taxon>Acariformes</taxon>
        <taxon>Sarcoptiformes</taxon>
        <taxon>Astigmata</taxon>
        <taxon>Psoroptidia</taxon>
        <taxon>Analgoidea</taxon>
        <taxon>Pyroglyphidae</taxon>
        <taxon>Dermatophagoidinae</taxon>
        <taxon>Dermatophagoides</taxon>
    </lineage>
</organism>
<reference evidence="2" key="2">
    <citation type="journal article" date="2022" name="Res Sq">
        <title>Comparative Genomics Reveals Insights into the Divergent Evolution of Astigmatic Mites and Household Pest Adaptations.</title>
        <authorList>
            <person name="Xiong Q."/>
            <person name="Wan A.T.-Y."/>
            <person name="Liu X.-Y."/>
            <person name="Fung C.S.-H."/>
            <person name="Xiao X."/>
            <person name="Malainual N."/>
            <person name="Hou J."/>
            <person name="Wang L."/>
            <person name="Wang M."/>
            <person name="Yang K."/>
            <person name="Cui Y."/>
            <person name="Leung E."/>
            <person name="Nong W."/>
            <person name="Shin S.-K."/>
            <person name="Au S."/>
            <person name="Jeong K.Y."/>
            <person name="Chew F.T."/>
            <person name="Hui J."/>
            <person name="Leung T.F."/>
            <person name="Tungtrongchitr A."/>
            <person name="Zhong N."/>
            <person name="Liu Z."/>
            <person name="Tsui S."/>
        </authorList>
    </citation>
    <scope>NUCLEOTIDE SEQUENCE</scope>
    <source>
        <strain evidence="2">Derf</strain>
        <tissue evidence="2">Whole organism</tissue>
    </source>
</reference>
<evidence type="ECO:0000256" key="1">
    <source>
        <dbReference type="SAM" id="Phobius"/>
    </source>
</evidence>
<feature type="transmembrane region" description="Helical" evidence="1">
    <location>
        <begin position="39"/>
        <end position="60"/>
    </location>
</feature>
<reference evidence="2" key="1">
    <citation type="submission" date="2013-05" db="EMBL/GenBank/DDBJ databases">
        <authorList>
            <person name="Yim A.K.Y."/>
            <person name="Chan T.F."/>
            <person name="Ji K.M."/>
            <person name="Liu X.Y."/>
            <person name="Zhou J.W."/>
            <person name="Li R.Q."/>
            <person name="Yang K.Y."/>
            <person name="Li J."/>
            <person name="Li M."/>
            <person name="Law P.T.W."/>
            <person name="Wu Y.L."/>
            <person name="Cai Z.L."/>
            <person name="Qin H."/>
            <person name="Bao Y."/>
            <person name="Leung R.K.K."/>
            <person name="Ng P.K.S."/>
            <person name="Zou J."/>
            <person name="Zhong X.J."/>
            <person name="Ran P.X."/>
            <person name="Zhong N.S."/>
            <person name="Liu Z.G."/>
            <person name="Tsui S.K.W."/>
        </authorList>
    </citation>
    <scope>NUCLEOTIDE SEQUENCE</scope>
    <source>
        <strain evidence="2">Derf</strain>
        <tissue evidence="2">Whole organism</tissue>
    </source>
</reference>
<keyword evidence="1" id="KW-0812">Transmembrane</keyword>